<name>A0A1I4E0A6_9ACTN</name>
<organism evidence="3 4">
    <name type="scientific">Geodermatophilus ruber</name>
    <dbReference type="NCBI Taxonomy" id="504800"/>
    <lineage>
        <taxon>Bacteria</taxon>
        <taxon>Bacillati</taxon>
        <taxon>Actinomycetota</taxon>
        <taxon>Actinomycetes</taxon>
        <taxon>Geodermatophilales</taxon>
        <taxon>Geodermatophilaceae</taxon>
        <taxon>Geodermatophilus</taxon>
    </lineage>
</organism>
<sequence length="176" mass="18473">MKTWSRRTTVVTILAALGLVATVTRTLAALDDDGVHLRADWQNGGEAWLELEDRNALPVICFIWDNDAPQDGDGIESTILDRAGAEVVDLGIGDQWIDGSGSGCEVVRDDGFRDVFANPEEYVVEVRVVENQGTPVTPPLRSGPLEAHSGTGTVGTSGSGTDSGTTSGSRSSSGSN</sequence>
<keyword evidence="4" id="KW-1185">Reference proteome</keyword>
<evidence type="ECO:0000313" key="4">
    <source>
        <dbReference type="Proteomes" id="UP000199152"/>
    </source>
</evidence>
<keyword evidence="2" id="KW-0732">Signal</keyword>
<evidence type="ECO:0000256" key="1">
    <source>
        <dbReference type="SAM" id="MobiDB-lite"/>
    </source>
</evidence>
<dbReference type="RefSeq" id="WP_091323805.1">
    <property type="nucleotide sequence ID" value="NZ_FOSW01000005.1"/>
</dbReference>
<reference evidence="3 4" key="1">
    <citation type="submission" date="2016-10" db="EMBL/GenBank/DDBJ databases">
        <authorList>
            <person name="de Groot N.N."/>
        </authorList>
    </citation>
    <scope>NUCLEOTIDE SEQUENCE [LARGE SCALE GENOMIC DNA]</scope>
    <source>
        <strain evidence="3 4">DSM 45317</strain>
    </source>
</reference>
<dbReference type="AlphaFoldDB" id="A0A1I4E0A6"/>
<feature type="compositionally biased region" description="Low complexity" evidence="1">
    <location>
        <begin position="159"/>
        <end position="176"/>
    </location>
</feature>
<protein>
    <submittedName>
        <fullName evidence="3">Uncharacterized protein</fullName>
    </submittedName>
</protein>
<evidence type="ECO:0000313" key="3">
    <source>
        <dbReference type="EMBL" id="SFK97977.1"/>
    </source>
</evidence>
<feature type="chain" id="PRO_5011670507" evidence="2">
    <location>
        <begin position="29"/>
        <end position="176"/>
    </location>
</feature>
<dbReference type="OrthoDB" id="9856606at2"/>
<evidence type="ECO:0000256" key="2">
    <source>
        <dbReference type="SAM" id="SignalP"/>
    </source>
</evidence>
<feature type="signal peptide" evidence="2">
    <location>
        <begin position="1"/>
        <end position="28"/>
    </location>
</feature>
<gene>
    <name evidence="3" type="ORF">SAMN04488085_10597</name>
</gene>
<feature type="region of interest" description="Disordered" evidence="1">
    <location>
        <begin position="133"/>
        <end position="176"/>
    </location>
</feature>
<accession>A0A1I4E0A6</accession>
<dbReference type="InParanoid" id="A0A1I4E0A6"/>
<dbReference type="STRING" id="504800.SAMN04488085_10597"/>
<proteinExistence type="predicted"/>
<dbReference type="Proteomes" id="UP000199152">
    <property type="component" value="Unassembled WGS sequence"/>
</dbReference>
<dbReference type="EMBL" id="FOSW01000005">
    <property type="protein sequence ID" value="SFK97977.1"/>
    <property type="molecule type" value="Genomic_DNA"/>
</dbReference>